<dbReference type="SUPFAM" id="SSF51735">
    <property type="entry name" value="NAD(P)-binding Rossmann-fold domains"/>
    <property type="match status" value="1"/>
</dbReference>
<feature type="domain" description="NAD(P)-binding" evidence="1">
    <location>
        <begin position="9"/>
        <end position="191"/>
    </location>
</feature>
<dbReference type="InterPro" id="IPR051606">
    <property type="entry name" value="Polyketide_Oxido-like"/>
</dbReference>
<dbReference type="Gene3D" id="3.40.50.720">
    <property type="entry name" value="NAD(P)-binding Rossmann-like Domain"/>
    <property type="match status" value="1"/>
</dbReference>
<dbReference type="EMBL" id="AZFF01000024">
    <property type="protein sequence ID" value="KRL53125.1"/>
    <property type="molecule type" value="Genomic_DNA"/>
</dbReference>
<evidence type="ECO:0000313" key="3">
    <source>
        <dbReference type="Proteomes" id="UP000051999"/>
    </source>
</evidence>
<protein>
    <recommendedName>
        <fullName evidence="1">NAD(P)-binding domain-containing protein</fullName>
    </recommendedName>
</protein>
<dbReference type="InterPro" id="IPR016040">
    <property type="entry name" value="NAD(P)-bd_dom"/>
</dbReference>
<proteinExistence type="predicted"/>
<organism evidence="2 3">
    <name type="scientific">Furfurilactobacillus rossiae DSM 15814</name>
    <dbReference type="NCBI Taxonomy" id="1114972"/>
    <lineage>
        <taxon>Bacteria</taxon>
        <taxon>Bacillati</taxon>
        <taxon>Bacillota</taxon>
        <taxon>Bacilli</taxon>
        <taxon>Lactobacillales</taxon>
        <taxon>Lactobacillaceae</taxon>
        <taxon>Furfurilactobacillus</taxon>
    </lineage>
</organism>
<dbReference type="Pfam" id="PF13460">
    <property type="entry name" value="NAD_binding_10"/>
    <property type="match status" value="1"/>
</dbReference>
<evidence type="ECO:0000313" key="2">
    <source>
        <dbReference type="EMBL" id="KRL53125.1"/>
    </source>
</evidence>
<dbReference type="Proteomes" id="UP000051999">
    <property type="component" value="Unassembled WGS sequence"/>
</dbReference>
<dbReference type="PATRIC" id="fig|1114972.6.peg.1449"/>
<dbReference type="GO" id="GO:0042602">
    <property type="term" value="F:riboflavin reductase (NADPH) activity"/>
    <property type="evidence" value="ECO:0007669"/>
    <property type="project" value="TreeGrafter"/>
</dbReference>
<accession>A0A0R1RG07</accession>
<dbReference type="STRING" id="1114972.FD35_GL001429"/>
<dbReference type="PANTHER" id="PTHR43355:SF2">
    <property type="entry name" value="FLAVIN REDUCTASE (NADPH)"/>
    <property type="match status" value="1"/>
</dbReference>
<keyword evidence="3" id="KW-1185">Reference proteome</keyword>
<dbReference type="RefSeq" id="WP_081495776.1">
    <property type="nucleotide sequence ID" value="NZ_AUAW01000026.1"/>
</dbReference>
<name>A0A0R1RG07_9LACO</name>
<dbReference type="PANTHER" id="PTHR43355">
    <property type="entry name" value="FLAVIN REDUCTASE (NADPH)"/>
    <property type="match status" value="1"/>
</dbReference>
<dbReference type="OrthoDB" id="9803892at2"/>
<evidence type="ECO:0000259" key="1">
    <source>
        <dbReference type="Pfam" id="PF13460"/>
    </source>
</evidence>
<comment type="caution">
    <text evidence="2">The sequence shown here is derived from an EMBL/GenBank/DDBJ whole genome shotgun (WGS) entry which is preliminary data.</text>
</comment>
<gene>
    <name evidence="2" type="ORF">FD35_GL001429</name>
</gene>
<dbReference type="AlphaFoldDB" id="A0A0R1RG07"/>
<dbReference type="GO" id="GO:0004074">
    <property type="term" value="F:biliverdin reductase [NAD(P)H] activity"/>
    <property type="evidence" value="ECO:0007669"/>
    <property type="project" value="TreeGrafter"/>
</dbReference>
<reference evidence="2 3" key="1">
    <citation type="journal article" date="2015" name="Genome Announc.">
        <title>Expanding the biotechnology potential of lactobacilli through comparative genomics of 213 strains and associated genera.</title>
        <authorList>
            <person name="Sun Z."/>
            <person name="Harris H.M."/>
            <person name="McCann A."/>
            <person name="Guo C."/>
            <person name="Argimon S."/>
            <person name="Zhang W."/>
            <person name="Yang X."/>
            <person name="Jeffery I.B."/>
            <person name="Cooney J.C."/>
            <person name="Kagawa T.F."/>
            <person name="Liu W."/>
            <person name="Song Y."/>
            <person name="Salvetti E."/>
            <person name="Wrobel A."/>
            <person name="Rasinkangas P."/>
            <person name="Parkhill J."/>
            <person name="Rea M.C."/>
            <person name="O'Sullivan O."/>
            <person name="Ritari J."/>
            <person name="Douillard F.P."/>
            <person name="Paul Ross R."/>
            <person name="Yang R."/>
            <person name="Briner A.E."/>
            <person name="Felis G.E."/>
            <person name="de Vos W.M."/>
            <person name="Barrangou R."/>
            <person name="Klaenhammer T.R."/>
            <person name="Caufield P.W."/>
            <person name="Cui Y."/>
            <person name="Zhang H."/>
            <person name="O'Toole P.W."/>
        </authorList>
    </citation>
    <scope>NUCLEOTIDE SEQUENCE [LARGE SCALE GENOMIC DNA]</scope>
    <source>
        <strain evidence="2 3">DSM 15814</strain>
    </source>
</reference>
<dbReference type="eggNOG" id="COG0702">
    <property type="taxonomic scope" value="Bacteria"/>
</dbReference>
<dbReference type="InterPro" id="IPR036291">
    <property type="entry name" value="NAD(P)-bd_dom_sf"/>
</dbReference>
<sequence length="214" mass="23379">MMQNVLILGANGTIGRQVTERLLNETDAHLTLFLRNASRLTITDPARETVIEGDATDAVAVNRAMVNQDIVFETLGGDTEHEQQAQVITTAMEKAHVSRLLWITGIGIENELTGAFKEWENQAVGDLMSVSVRAADVIKNSTLNYTLIRCAWMTNDTTIDYDTSVSGTTVTNTIVSRASVSDYVIKLLTDPTRDNRASIAVFQPNTEADSPAGY</sequence>